<dbReference type="InterPro" id="IPR037883">
    <property type="entry name" value="Knr4/Smi1-like_sf"/>
</dbReference>
<protein>
    <submittedName>
        <fullName evidence="2">SMI1 / KNR4 family protein</fullName>
    </submittedName>
</protein>
<feature type="domain" description="Knr4/Smi1-like" evidence="1">
    <location>
        <begin position="40"/>
        <end position="170"/>
    </location>
</feature>
<dbReference type="Proteomes" id="UP000295685">
    <property type="component" value="Unassembled WGS sequence"/>
</dbReference>
<dbReference type="AlphaFoldDB" id="A0A4R8SGS7"/>
<dbReference type="SUPFAM" id="SSF160631">
    <property type="entry name" value="SMI1/KNR4-like"/>
    <property type="match status" value="1"/>
</dbReference>
<organism evidence="2 5">
    <name type="scientific">Mycobacteroides salmoniphilum</name>
    <dbReference type="NCBI Taxonomy" id="404941"/>
    <lineage>
        <taxon>Bacteria</taxon>
        <taxon>Bacillati</taxon>
        <taxon>Actinomycetota</taxon>
        <taxon>Actinomycetes</taxon>
        <taxon>Mycobacteriales</taxon>
        <taxon>Mycobacteriaceae</taxon>
        <taxon>Mycobacteroides</taxon>
    </lineage>
</organism>
<keyword evidence="4" id="KW-1185">Reference proteome</keyword>
<dbReference type="Gene3D" id="3.40.1580.10">
    <property type="entry name" value="SMI1/KNR4-like"/>
    <property type="match status" value="1"/>
</dbReference>
<comment type="caution">
    <text evidence="2">The sequence shown here is derived from an EMBL/GenBank/DDBJ whole genome shotgun (WGS) entry which is preliminary data.</text>
</comment>
<gene>
    <name evidence="3" type="ORF">CCUG60883_02538</name>
    <name evidence="2" type="ORF">CCUG60885_02279</name>
</gene>
<sequence>MAEPVGIQAWRQLLDAMIDNKRRHASVDDGLYPVTHPNPGATEEQLRDAEERLGRPLDPQYREFLGVANGWESYHFSTNLLGTSDIGVGDRWGETARTITQWFDETDTAEDLGVADDSTQFAPIADTGYGYAGCLYLYTGQSEEARAGSVFRLDIDSRTMWPDLYSYLHHENLEQGMYLAEQEMGPHARTWGRDIRPSPPTMAEIAAKLAELTALVKCVTPAQRRPGASQSELNLLTAHLGAALDSEHRELLAATNGLTSSYIGEVLSIGQILDGSRWREGILSAQEFHDELERQSVAMFGPRTRERLSVLQIVGSSSAVPFAVAPGELLAVGPDGEVRGLVRDAISELNGGWHPPHGSVREYLLKVCDHIWDQTARNR</sequence>
<dbReference type="Pfam" id="PF09346">
    <property type="entry name" value="SMI1_KNR4"/>
    <property type="match status" value="1"/>
</dbReference>
<dbReference type="OrthoDB" id="458118at2"/>
<dbReference type="Proteomes" id="UP000294844">
    <property type="component" value="Unassembled WGS sequence"/>
</dbReference>
<evidence type="ECO:0000313" key="4">
    <source>
        <dbReference type="Proteomes" id="UP000294844"/>
    </source>
</evidence>
<feature type="domain" description="Knr4/Smi1-like" evidence="1">
    <location>
        <begin position="227"/>
        <end position="366"/>
    </location>
</feature>
<accession>A0A4R8SGS7</accession>
<dbReference type="RefSeq" id="WP_134146237.1">
    <property type="nucleotide sequence ID" value="NZ_PECK01000003.1"/>
</dbReference>
<evidence type="ECO:0000313" key="5">
    <source>
        <dbReference type="Proteomes" id="UP000295685"/>
    </source>
</evidence>
<proteinExistence type="predicted"/>
<dbReference type="SMART" id="SM00860">
    <property type="entry name" value="SMI1_KNR4"/>
    <property type="match status" value="2"/>
</dbReference>
<evidence type="ECO:0000313" key="2">
    <source>
        <dbReference type="EMBL" id="TDZ96136.1"/>
    </source>
</evidence>
<reference evidence="4 5" key="1">
    <citation type="journal article" date="2019" name="Sci. Rep.">
        <title>Extended insight into the Mycobacterium chelonae-abscessus complex through whole genome sequencing of Mycobacterium salmoniphilum outbreak and Mycobacterium salmoniphilum-like strains.</title>
        <authorList>
            <person name="Behra P.R.K."/>
            <person name="Das S."/>
            <person name="Pettersson B.M.F."/>
            <person name="Shirreff L."/>
            <person name="DuCote T."/>
            <person name="Jacobsson K.G."/>
            <person name="Ennis D.G."/>
            <person name="Kirsebom L.A."/>
        </authorList>
    </citation>
    <scope>NUCLEOTIDE SEQUENCE [LARGE SCALE GENOMIC DNA]</scope>
    <source>
        <strain evidence="3 4">CCUG 60883</strain>
        <strain evidence="2 5">CCUG 60885</strain>
    </source>
</reference>
<evidence type="ECO:0000313" key="3">
    <source>
        <dbReference type="EMBL" id="TEA05233.1"/>
    </source>
</evidence>
<dbReference type="EMBL" id="PECK01000003">
    <property type="protein sequence ID" value="TDZ96136.1"/>
    <property type="molecule type" value="Genomic_DNA"/>
</dbReference>
<evidence type="ECO:0000259" key="1">
    <source>
        <dbReference type="SMART" id="SM00860"/>
    </source>
</evidence>
<name>A0A4R8SGS7_9MYCO</name>
<dbReference type="InterPro" id="IPR018958">
    <property type="entry name" value="Knr4/Smi1-like_dom"/>
</dbReference>
<dbReference type="EMBL" id="PECM01000008">
    <property type="protein sequence ID" value="TEA05233.1"/>
    <property type="molecule type" value="Genomic_DNA"/>
</dbReference>